<dbReference type="AlphaFoldDB" id="A0A0Z8DCC0"/>
<proteinExistence type="predicted"/>
<gene>
    <name evidence="1" type="ORF">ERS132385_00424</name>
    <name evidence="2" type="ORF">ERS132385_00757</name>
</gene>
<dbReference type="Proteomes" id="UP000073434">
    <property type="component" value="Unassembled WGS sequence"/>
</dbReference>
<dbReference type="EMBL" id="FIFW01000003">
    <property type="protein sequence ID" value="CYU27983.1"/>
    <property type="molecule type" value="Genomic_DNA"/>
</dbReference>
<name>A0A0Z8DCC0_STRSU</name>
<sequence length="41" mass="4639">MIPKFRALKSMKGAGNMSTIKKWEKMTQKSDIKDLAKKLGV</sequence>
<dbReference type="EMBL" id="FIFW01000005">
    <property type="protein sequence ID" value="CYU40826.1"/>
    <property type="molecule type" value="Genomic_DNA"/>
</dbReference>
<dbReference type="RefSeq" id="WP_261307739.1">
    <property type="nucleotide sequence ID" value="NZ_CEEW01000011.1"/>
</dbReference>
<organism evidence="2 3">
    <name type="scientific">Streptococcus suis</name>
    <dbReference type="NCBI Taxonomy" id="1307"/>
    <lineage>
        <taxon>Bacteria</taxon>
        <taxon>Bacillati</taxon>
        <taxon>Bacillota</taxon>
        <taxon>Bacilli</taxon>
        <taxon>Lactobacillales</taxon>
        <taxon>Streptococcaceae</taxon>
        <taxon>Streptococcus</taxon>
    </lineage>
</organism>
<reference evidence="2 3" key="1">
    <citation type="submission" date="2016-02" db="EMBL/GenBank/DDBJ databases">
        <authorList>
            <consortium name="Pathogen Informatics"/>
        </authorList>
    </citation>
    <scope>NUCLEOTIDE SEQUENCE [LARGE SCALE GENOMIC DNA]</scope>
    <source>
        <strain evidence="2 3">LSS23</strain>
    </source>
</reference>
<evidence type="ECO:0000313" key="1">
    <source>
        <dbReference type="EMBL" id="CYU27983.1"/>
    </source>
</evidence>
<protein>
    <submittedName>
        <fullName evidence="2">Uncharacterized protein</fullName>
    </submittedName>
</protein>
<accession>A0A0Z8DCC0</accession>
<evidence type="ECO:0000313" key="3">
    <source>
        <dbReference type="Proteomes" id="UP000073434"/>
    </source>
</evidence>
<evidence type="ECO:0000313" key="2">
    <source>
        <dbReference type="EMBL" id="CYU40826.1"/>
    </source>
</evidence>